<feature type="region of interest" description="Disordered" evidence="1">
    <location>
        <begin position="1"/>
        <end position="46"/>
    </location>
</feature>
<evidence type="ECO:0000256" key="1">
    <source>
        <dbReference type="SAM" id="MobiDB-lite"/>
    </source>
</evidence>
<dbReference type="AlphaFoldDB" id="A0A7W3N2E4"/>
<name>A0A7W3N2E4_9ACTN</name>
<proteinExistence type="predicted"/>
<keyword evidence="3" id="KW-1185">Reference proteome</keyword>
<accession>A0A7W3N2E4</accession>
<dbReference type="Proteomes" id="UP000539313">
    <property type="component" value="Unassembled WGS sequence"/>
</dbReference>
<protein>
    <submittedName>
        <fullName evidence="2">Uncharacterized protein</fullName>
    </submittedName>
</protein>
<sequence>MKQVLDLIAGQRDETDGGRAGVFGCADDDQEGVGEHGEGDPAGPGGVAAQLVLVQAGQSLLGLEGLLHPPP</sequence>
<reference evidence="2 3" key="1">
    <citation type="submission" date="2020-08" db="EMBL/GenBank/DDBJ databases">
        <title>Sequencing the genomes of 1000 actinobacteria strains.</title>
        <authorList>
            <person name="Klenk H.-P."/>
        </authorList>
    </citation>
    <scope>NUCLEOTIDE SEQUENCE [LARGE SCALE GENOMIC DNA]</scope>
    <source>
        <strain evidence="2 3">DSM 45823</strain>
    </source>
</reference>
<dbReference type="EMBL" id="JACJII010000001">
    <property type="protein sequence ID" value="MBA9006294.1"/>
    <property type="molecule type" value="Genomic_DNA"/>
</dbReference>
<organism evidence="2 3">
    <name type="scientific">Thermomonospora cellulosilytica</name>
    <dbReference type="NCBI Taxonomy" id="1411118"/>
    <lineage>
        <taxon>Bacteria</taxon>
        <taxon>Bacillati</taxon>
        <taxon>Actinomycetota</taxon>
        <taxon>Actinomycetes</taxon>
        <taxon>Streptosporangiales</taxon>
        <taxon>Thermomonosporaceae</taxon>
        <taxon>Thermomonospora</taxon>
    </lineage>
</organism>
<gene>
    <name evidence="2" type="ORF">HNR21_005176</name>
</gene>
<evidence type="ECO:0000313" key="3">
    <source>
        <dbReference type="Proteomes" id="UP000539313"/>
    </source>
</evidence>
<comment type="caution">
    <text evidence="2">The sequence shown here is derived from an EMBL/GenBank/DDBJ whole genome shotgun (WGS) entry which is preliminary data.</text>
</comment>
<evidence type="ECO:0000313" key="2">
    <source>
        <dbReference type="EMBL" id="MBA9006294.1"/>
    </source>
</evidence>